<dbReference type="InterPro" id="IPR032675">
    <property type="entry name" value="LRR_dom_sf"/>
</dbReference>
<reference evidence="12" key="2">
    <citation type="submission" date="2023-06" db="EMBL/GenBank/DDBJ databases">
        <authorList>
            <person name="Ma L."/>
            <person name="Liu K.-W."/>
            <person name="Li Z."/>
            <person name="Hsiao Y.-Y."/>
            <person name="Qi Y."/>
            <person name="Fu T."/>
            <person name="Tang G."/>
            <person name="Zhang D."/>
            <person name="Sun W.-H."/>
            <person name="Liu D.-K."/>
            <person name="Li Y."/>
            <person name="Chen G.-Z."/>
            <person name="Liu X.-D."/>
            <person name="Liao X.-Y."/>
            <person name="Jiang Y.-T."/>
            <person name="Yu X."/>
            <person name="Hao Y."/>
            <person name="Huang J."/>
            <person name="Zhao X.-W."/>
            <person name="Ke S."/>
            <person name="Chen Y.-Y."/>
            <person name="Wu W.-L."/>
            <person name="Hsu J.-L."/>
            <person name="Lin Y.-F."/>
            <person name="Huang M.-D."/>
            <person name="Li C.-Y."/>
            <person name="Huang L."/>
            <person name="Wang Z.-W."/>
            <person name="Zhao X."/>
            <person name="Zhong W.-Y."/>
            <person name="Peng D.-H."/>
            <person name="Ahmad S."/>
            <person name="Lan S."/>
            <person name="Zhang J.-S."/>
            <person name="Tsai W.-C."/>
            <person name="Van De Peer Y."/>
            <person name="Liu Z.-J."/>
        </authorList>
    </citation>
    <scope>NUCLEOTIDE SEQUENCE</scope>
    <source>
        <strain evidence="12">CP</strain>
        <tissue evidence="12">Leaves</tissue>
    </source>
</reference>
<dbReference type="AlphaFoldDB" id="A0AAV9E4C9"/>
<evidence type="ECO:0000256" key="4">
    <source>
        <dbReference type="ARBA" id="ARBA00022729"/>
    </source>
</evidence>
<comment type="subcellular location">
    <subcellularLocation>
        <location evidence="1">Membrane</location>
    </subcellularLocation>
</comment>
<dbReference type="InterPro" id="IPR001611">
    <property type="entry name" value="Leu-rich_rpt"/>
</dbReference>
<dbReference type="GO" id="GO:0016020">
    <property type="term" value="C:membrane"/>
    <property type="evidence" value="ECO:0007669"/>
    <property type="project" value="UniProtKB-SubCell"/>
</dbReference>
<gene>
    <name evidence="12" type="primary">SRF1</name>
    <name evidence="12" type="ORF">QJS10_CPA09g01435</name>
</gene>
<dbReference type="InterPro" id="IPR001245">
    <property type="entry name" value="Ser-Thr/Tyr_kinase_cat_dom"/>
</dbReference>
<dbReference type="Gene3D" id="1.10.510.10">
    <property type="entry name" value="Transferase(Phosphotransferase) domain 1"/>
    <property type="match status" value="1"/>
</dbReference>
<evidence type="ECO:0000256" key="8">
    <source>
        <dbReference type="ARBA" id="ARBA00023170"/>
    </source>
</evidence>
<dbReference type="InterPro" id="IPR003591">
    <property type="entry name" value="Leu-rich_rpt_typical-subtyp"/>
</dbReference>
<dbReference type="EMBL" id="JAUJYO010000009">
    <property type="protein sequence ID" value="KAK1308276.1"/>
    <property type="molecule type" value="Genomic_DNA"/>
</dbReference>
<dbReference type="InterPro" id="IPR011009">
    <property type="entry name" value="Kinase-like_dom_sf"/>
</dbReference>
<keyword evidence="3 10" id="KW-0812">Transmembrane</keyword>
<feature type="domain" description="Protein kinase" evidence="11">
    <location>
        <begin position="444"/>
        <end position="721"/>
    </location>
</feature>
<sequence length="737" mass="81056">MEGKIVRIIGLIFTGLILVLTGKFSHALTDEQDVFAISSLYIALGSPPLPGWNPNSGDPCVEQWQGVQCVGPNITSIVLNGANLGGQLGDKLNNFSSIMIIDLSNNHIGGPIPDNLPHTMQNFFLSDNQFTGSIPSSLSTLSFLTAMSLNDNLLTGELPDAFQSLPSLTNLDLSSNNLSGQLPPTMENLSSLTTLHVQNNQLSGLLDVLQDLPIQDLNIENNLFSGPVPTKLLSIPNFKKDGNPFNTSVSPSPSFSPPTLSLSPPTPGAPPSEVTPASADGPSVVHGSHSHPVMHKKFLTTSKVIAIGIAGVLIFIAFLLLIFLCLCRERKSKHDEFPPIRPEVRAYSSPKREPKPIANVSHVTKEDDEVKKVPEKAIQKQKEEHEIDMTESGVILLPGPVENVIVNPIVPPERKPVSPPKNLNPPTSATSFSIASLQQYTANFGEENLIRDDRLGKVYRAELPDGKLLTVMKLDNVNSMLKMDEFLDLVLTISELRHPNIVELVGYCSEHEQRLLVYNYFSDRSLHDILHAGDELKMNLSWVARIKIALGAARALEYLHEGCEPPIIHRNFESATVLVNDERDVCVSDCGLASLDLSRSVTQLSGRIRLFSSEAPEFNESGVYTVKSDVYRFGVMMLELLTGRQPYDSLRPSGEQHLVRWAVPQLHDINALSRMVDPSITGKYPVKSLSRFTDIISRCIQTGPEFRPPMSEIVQDLRCMLEELSNKRPPNQESHSA</sequence>
<dbReference type="PANTHER" id="PTHR48007">
    <property type="entry name" value="LEUCINE-RICH REPEAT RECEPTOR-LIKE PROTEIN KINASE PXC1"/>
    <property type="match status" value="1"/>
</dbReference>
<evidence type="ECO:0000256" key="6">
    <source>
        <dbReference type="ARBA" id="ARBA00022989"/>
    </source>
</evidence>
<proteinExistence type="predicted"/>
<dbReference type="PROSITE" id="PS50011">
    <property type="entry name" value="PROTEIN_KINASE_DOM"/>
    <property type="match status" value="1"/>
</dbReference>
<dbReference type="InterPro" id="IPR000719">
    <property type="entry name" value="Prot_kinase_dom"/>
</dbReference>
<keyword evidence="6 10" id="KW-1133">Transmembrane helix</keyword>
<reference evidence="12" key="1">
    <citation type="journal article" date="2023" name="Nat. Commun.">
        <title>Diploid and tetraploid genomes of Acorus and the evolution of monocots.</title>
        <authorList>
            <person name="Ma L."/>
            <person name="Liu K.W."/>
            <person name="Li Z."/>
            <person name="Hsiao Y.Y."/>
            <person name="Qi Y."/>
            <person name="Fu T."/>
            <person name="Tang G.D."/>
            <person name="Zhang D."/>
            <person name="Sun W.H."/>
            <person name="Liu D.K."/>
            <person name="Li Y."/>
            <person name="Chen G.Z."/>
            <person name="Liu X.D."/>
            <person name="Liao X.Y."/>
            <person name="Jiang Y.T."/>
            <person name="Yu X."/>
            <person name="Hao Y."/>
            <person name="Huang J."/>
            <person name="Zhao X.W."/>
            <person name="Ke S."/>
            <person name="Chen Y.Y."/>
            <person name="Wu W.L."/>
            <person name="Hsu J.L."/>
            <person name="Lin Y.F."/>
            <person name="Huang M.D."/>
            <person name="Li C.Y."/>
            <person name="Huang L."/>
            <person name="Wang Z.W."/>
            <person name="Zhao X."/>
            <person name="Zhong W.Y."/>
            <person name="Peng D.H."/>
            <person name="Ahmad S."/>
            <person name="Lan S."/>
            <person name="Zhang J.S."/>
            <person name="Tsai W.C."/>
            <person name="Van de Peer Y."/>
            <person name="Liu Z.J."/>
        </authorList>
    </citation>
    <scope>NUCLEOTIDE SEQUENCE</scope>
    <source>
        <strain evidence="12">CP</strain>
    </source>
</reference>
<evidence type="ECO:0000259" key="11">
    <source>
        <dbReference type="PROSITE" id="PS50011"/>
    </source>
</evidence>
<dbReference type="PANTHER" id="PTHR48007:SF22">
    <property type="entry name" value="PROTEIN STRUBBELIG-RECEPTOR FAMILY 3-LIKE ISOFORM X1"/>
    <property type="match status" value="1"/>
</dbReference>
<evidence type="ECO:0000256" key="5">
    <source>
        <dbReference type="ARBA" id="ARBA00022737"/>
    </source>
</evidence>
<dbReference type="GO" id="GO:0005524">
    <property type="term" value="F:ATP binding"/>
    <property type="evidence" value="ECO:0007669"/>
    <property type="project" value="InterPro"/>
</dbReference>
<keyword evidence="7 10" id="KW-0472">Membrane</keyword>
<dbReference type="Pfam" id="PF13855">
    <property type="entry name" value="LRR_8"/>
    <property type="match status" value="1"/>
</dbReference>
<dbReference type="Pfam" id="PF08263">
    <property type="entry name" value="LRRNT_2"/>
    <property type="match status" value="1"/>
</dbReference>
<dbReference type="Pfam" id="PF00560">
    <property type="entry name" value="LRR_1"/>
    <property type="match status" value="1"/>
</dbReference>
<dbReference type="Pfam" id="PF07714">
    <property type="entry name" value="PK_Tyr_Ser-Thr"/>
    <property type="match status" value="1"/>
</dbReference>
<accession>A0AAV9E4C9</accession>
<dbReference type="SUPFAM" id="SSF52058">
    <property type="entry name" value="L domain-like"/>
    <property type="match status" value="1"/>
</dbReference>
<organism evidence="12 13">
    <name type="scientific">Acorus calamus</name>
    <name type="common">Sweet flag</name>
    <dbReference type="NCBI Taxonomy" id="4465"/>
    <lineage>
        <taxon>Eukaryota</taxon>
        <taxon>Viridiplantae</taxon>
        <taxon>Streptophyta</taxon>
        <taxon>Embryophyta</taxon>
        <taxon>Tracheophyta</taxon>
        <taxon>Spermatophyta</taxon>
        <taxon>Magnoliopsida</taxon>
        <taxon>Liliopsida</taxon>
        <taxon>Acoraceae</taxon>
        <taxon>Acorus</taxon>
    </lineage>
</organism>
<evidence type="ECO:0000256" key="7">
    <source>
        <dbReference type="ARBA" id="ARBA00023136"/>
    </source>
</evidence>
<dbReference type="FunFam" id="1.10.510.10:FF:000095">
    <property type="entry name" value="protein STRUBBELIG-RECEPTOR FAMILY 8"/>
    <property type="match status" value="1"/>
</dbReference>
<evidence type="ECO:0000256" key="3">
    <source>
        <dbReference type="ARBA" id="ARBA00022692"/>
    </source>
</evidence>
<keyword evidence="4" id="KW-0732">Signal</keyword>
<name>A0AAV9E4C9_ACOCL</name>
<dbReference type="InterPro" id="IPR046959">
    <property type="entry name" value="PRK1-6/SRF4-like"/>
</dbReference>
<keyword evidence="8" id="KW-0675">Receptor</keyword>
<feature type="compositionally biased region" description="Low complexity" evidence="9">
    <location>
        <begin position="246"/>
        <end position="263"/>
    </location>
</feature>
<evidence type="ECO:0000256" key="9">
    <source>
        <dbReference type="SAM" id="MobiDB-lite"/>
    </source>
</evidence>
<dbReference type="FunFam" id="3.80.10.10:FF:000062">
    <property type="entry name" value="protein STRUBBELIG-RECEPTOR FAMILY 3"/>
    <property type="match status" value="1"/>
</dbReference>
<evidence type="ECO:0000256" key="10">
    <source>
        <dbReference type="SAM" id="Phobius"/>
    </source>
</evidence>
<evidence type="ECO:0000256" key="1">
    <source>
        <dbReference type="ARBA" id="ARBA00004370"/>
    </source>
</evidence>
<keyword evidence="5" id="KW-0677">Repeat</keyword>
<dbReference type="GO" id="GO:0004672">
    <property type="term" value="F:protein kinase activity"/>
    <property type="evidence" value="ECO:0007669"/>
    <property type="project" value="InterPro"/>
</dbReference>
<dbReference type="InterPro" id="IPR013210">
    <property type="entry name" value="LRR_N_plant-typ"/>
</dbReference>
<feature type="region of interest" description="Disordered" evidence="9">
    <location>
        <begin position="246"/>
        <end position="287"/>
    </location>
</feature>
<protein>
    <submittedName>
        <fullName evidence="12">Protein STRUBBELIG-RECEPTOR FAMILY 1</fullName>
    </submittedName>
</protein>
<evidence type="ECO:0000313" key="12">
    <source>
        <dbReference type="EMBL" id="KAK1308276.1"/>
    </source>
</evidence>
<keyword evidence="13" id="KW-1185">Reference proteome</keyword>
<keyword evidence="2" id="KW-0433">Leucine-rich repeat</keyword>
<dbReference type="Gene3D" id="3.30.200.20">
    <property type="entry name" value="Phosphorylase Kinase, domain 1"/>
    <property type="match status" value="1"/>
</dbReference>
<dbReference type="FunFam" id="3.30.200.20:FF:000125">
    <property type="entry name" value="Protein STRUBBELIG-RECEPTOR FAMILY 8"/>
    <property type="match status" value="1"/>
</dbReference>
<dbReference type="SMART" id="SM00369">
    <property type="entry name" value="LRR_TYP"/>
    <property type="match status" value="3"/>
</dbReference>
<feature type="transmembrane region" description="Helical" evidence="10">
    <location>
        <begin position="304"/>
        <end position="327"/>
    </location>
</feature>
<evidence type="ECO:0000256" key="2">
    <source>
        <dbReference type="ARBA" id="ARBA00022614"/>
    </source>
</evidence>
<comment type="caution">
    <text evidence="12">The sequence shown here is derived from an EMBL/GenBank/DDBJ whole genome shotgun (WGS) entry which is preliminary data.</text>
</comment>
<dbReference type="SUPFAM" id="SSF56112">
    <property type="entry name" value="Protein kinase-like (PK-like)"/>
    <property type="match status" value="1"/>
</dbReference>
<evidence type="ECO:0000313" key="13">
    <source>
        <dbReference type="Proteomes" id="UP001180020"/>
    </source>
</evidence>
<dbReference type="Gene3D" id="3.80.10.10">
    <property type="entry name" value="Ribonuclease Inhibitor"/>
    <property type="match status" value="1"/>
</dbReference>
<dbReference type="Proteomes" id="UP001180020">
    <property type="component" value="Unassembled WGS sequence"/>
</dbReference>